<dbReference type="RefSeq" id="WP_121460018.1">
    <property type="nucleotide sequence ID" value="NZ_RBXB01000001.1"/>
</dbReference>
<organism evidence="1 2">
    <name type="scientific">Chryseobacterium defluvii</name>
    <dbReference type="NCBI Taxonomy" id="160396"/>
    <lineage>
        <taxon>Bacteria</taxon>
        <taxon>Pseudomonadati</taxon>
        <taxon>Bacteroidota</taxon>
        <taxon>Flavobacteriia</taxon>
        <taxon>Flavobacteriales</taxon>
        <taxon>Weeksellaceae</taxon>
        <taxon>Chryseobacterium group</taxon>
        <taxon>Chryseobacterium</taxon>
    </lineage>
</organism>
<comment type="caution">
    <text evidence="1">The sequence shown here is derived from an EMBL/GenBank/DDBJ whole genome shotgun (WGS) entry which is preliminary data.</text>
</comment>
<dbReference type="AlphaFoldDB" id="A0A495SNH2"/>
<evidence type="ECO:0000313" key="1">
    <source>
        <dbReference type="EMBL" id="RKT01072.1"/>
    </source>
</evidence>
<reference evidence="1 2" key="1">
    <citation type="submission" date="2018-10" db="EMBL/GenBank/DDBJ databases">
        <title>Genomic Encyclopedia of Archaeal and Bacterial Type Strains, Phase II (KMG-II): from individual species to whole genera.</title>
        <authorList>
            <person name="Goeker M."/>
        </authorList>
    </citation>
    <scope>NUCLEOTIDE SEQUENCE [LARGE SCALE GENOMIC DNA]</scope>
    <source>
        <strain evidence="1 2">DSM 14219</strain>
    </source>
</reference>
<name>A0A495SNH2_9FLAO</name>
<sequence>MITKDIARLIHNCYTEIESGEKMIQELKERLNDKGELELKNTWGDSKVLELHIPYERGSYSIRRVPFHLALDVIKEHIANQKKELERLKEVCRVQLA</sequence>
<accession>A0A495SNH2</accession>
<proteinExistence type="predicted"/>
<gene>
    <name evidence="1" type="ORF">BCF58_0283</name>
</gene>
<evidence type="ECO:0000313" key="2">
    <source>
        <dbReference type="Proteomes" id="UP000272428"/>
    </source>
</evidence>
<dbReference type="Proteomes" id="UP000272428">
    <property type="component" value="Unassembled WGS sequence"/>
</dbReference>
<keyword evidence="2" id="KW-1185">Reference proteome</keyword>
<protein>
    <submittedName>
        <fullName evidence="1">Uncharacterized protein</fullName>
    </submittedName>
</protein>
<dbReference type="EMBL" id="RBXB01000001">
    <property type="protein sequence ID" value="RKT01072.1"/>
    <property type="molecule type" value="Genomic_DNA"/>
</dbReference>